<feature type="domain" description="Glycosyltransferase 2-like" evidence="1">
    <location>
        <begin position="4"/>
        <end position="140"/>
    </location>
</feature>
<sequence>MKISIITAVFNRVGTIAQAMKSVQAQNYPLVEHVVQDGGSTDGTTDLVAQVADESTKLVSARDSGIYDAINLGIRRATGDVIGLMHSDDFYAHDGVLSKVVDALADPSIAGVYGDLHYVSAENPDWVVRHWRSGHYEPSMLNFGWMPPHPTLYLRREVFEQFGLYDTSFSISADYDAMLRYLVKGQIKLAYIPEVLVKMRLGGESNRSLERILRKSREDLRAIRGNKVGGIGTLAAKNLRKLGQFIVKGQKAK</sequence>
<dbReference type="AlphaFoldDB" id="A0A9Q3XCW4"/>
<protein>
    <submittedName>
        <fullName evidence="2">Glycosyltransferase</fullName>
    </submittedName>
</protein>
<dbReference type="SUPFAM" id="SSF53448">
    <property type="entry name" value="Nucleotide-diphospho-sugar transferases"/>
    <property type="match status" value="1"/>
</dbReference>
<comment type="caution">
    <text evidence="2">The sequence shown here is derived from an EMBL/GenBank/DDBJ whole genome shotgun (WGS) entry which is preliminary data.</text>
</comment>
<proteinExistence type="predicted"/>
<dbReference type="EMBL" id="JAHVKP010000001">
    <property type="protein sequence ID" value="MBY6217884.1"/>
    <property type="molecule type" value="Genomic_DNA"/>
</dbReference>
<dbReference type="Pfam" id="PF00535">
    <property type="entry name" value="Glycos_transf_2"/>
    <property type="match status" value="1"/>
</dbReference>
<dbReference type="Proteomes" id="UP000824927">
    <property type="component" value="Unassembled WGS sequence"/>
</dbReference>
<dbReference type="CDD" id="cd06433">
    <property type="entry name" value="GT_2_WfgS_like"/>
    <property type="match status" value="1"/>
</dbReference>
<dbReference type="InterPro" id="IPR001173">
    <property type="entry name" value="Glyco_trans_2-like"/>
</dbReference>
<reference evidence="2" key="1">
    <citation type="submission" date="2021-06" db="EMBL/GenBank/DDBJ databases">
        <title>50 bacteria genomes isolated from Dapeng, Shenzhen, China.</title>
        <authorList>
            <person name="Zheng W."/>
            <person name="Yu S."/>
            <person name="Huang Y."/>
        </authorList>
    </citation>
    <scope>NUCLEOTIDE SEQUENCE</scope>
    <source>
        <strain evidence="2">DP4N28-2</strain>
    </source>
</reference>
<evidence type="ECO:0000259" key="1">
    <source>
        <dbReference type="Pfam" id="PF00535"/>
    </source>
</evidence>
<dbReference type="InterPro" id="IPR029044">
    <property type="entry name" value="Nucleotide-diphossugar_trans"/>
</dbReference>
<dbReference type="RefSeq" id="WP_222404876.1">
    <property type="nucleotide sequence ID" value="NZ_JAHVKP010000001.1"/>
</dbReference>
<dbReference type="InterPro" id="IPR050834">
    <property type="entry name" value="Glycosyltransf_2"/>
</dbReference>
<evidence type="ECO:0000313" key="2">
    <source>
        <dbReference type="EMBL" id="MBY6217884.1"/>
    </source>
</evidence>
<accession>A0A9Q3XCW4</accession>
<gene>
    <name evidence="2" type="ORF">KUV31_05960</name>
</gene>
<dbReference type="PANTHER" id="PTHR43685">
    <property type="entry name" value="GLYCOSYLTRANSFERASE"/>
    <property type="match status" value="1"/>
</dbReference>
<name>A0A9Q3XCW4_9SPHN</name>
<dbReference type="PANTHER" id="PTHR43685:SF2">
    <property type="entry name" value="GLYCOSYLTRANSFERASE 2-LIKE DOMAIN-CONTAINING PROTEIN"/>
    <property type="match status" value="1"/>
</dbReference>
<dbReference type="Gene3D" id="3.90.550.10">
    <property type="entry name" value="Spore Coat Polysaccharide Biosynthesis Protein SpsA, Chain A"/>
    <property type="match status" value="1"/>
</dbReference>
<evidence type="ECO:0000313" key="3">
    <source>
        <dbReference type="Proteomes" id="UP000824927"/>
    </source>
</evidence>
<organism evidence="2 3">
    <name type="scientific">Qipengyuania aquimaris</name>
    <dbReference type="NCBI Taxonomy" id="255984"/>
    <lineage>
        <taxon>Bacteria</taxon>
        <taxon>Pseudomonadati</taxon>
        <taxon>Pseudomonadota</taxon>
        <taxon>Alphaproteobacteria</taxon>
        <taxon>Sphingomonadales</taxon>
        <taxon>Erythrobacteraceae</taxon>
        <taxon>Qipengyuania</taxon>
    </lineage>
</organism>